<accession>A0A084EF49</accession>
<evidence type="ECO:0000313" key="4">
    <source>
        <dbReference type="Proteomes" id="UP000509790"/>
    </source>
</evidence>
<sequence length="112" mass="13198">MKTHLEVLITDIPDRFIDLESPNFLCSSAGKFDQERLDFFAKTIFPYWHDNQCSLHRLSDYLNSFDIEMWTAPDVGKATNSNNEFCFWLRFNKKYPGEILVQCEILSQSKVH</sequence>
<dbReference type="EMBL" id="CP071491">
    <property type="protein sequence ID" value="QSX16211.1"/>
    <property type="molecule type" value="Genomic_DNA"/>
</dbReference>
<dbReference type="AlphaFoldDB" id="A0A084EF49"/>
<dbReference type="EMBL" id="CP041334">
    <property type="protein sequence ID" value="QKY72740.1"/>
    <property type="molecule type" value="Genomic_DNA"/>
</dbReference>
<evidence type="ECO:0008006" key="5">
    <source>
        <dbReference type="Google" id="ProtNLM"/>
    </source>
</evidence>
<evidence type="ECO:0000313" key="2">
    <source>
        <dbReference type="EMBL" id="QSX16211.1"/>
    </source>
</evidence>
<evidence type="ECO:0000313" key="3">
    <source>
        <dbReference type="EMBL" id="WGE10947.1"/>
    </source>
</evidence>
<dbReference type="Proteomes" id="UP000662736">
    <property type="component" value="Chromosome"/>
</dbReference>
<name>A0A084EF49_GLAPU</name>
<protein>
    <recommendedName>
        <fullName evidence="5">Hemophilus-specific protein</fullName>
    </recommendedName>
</protein>
<dbReference type="Proteomes" id="UP000509790">
    <property type="component" value="Chromosome"/>
</dbReference>
<organism evidence="1 4">
    <name type="scientific">Glaesserella parasuis</name>
    <name type="common">Haemophilus parasuis</name>
    <dbReference type="NCBI Taxonomy" id="738"/>
    <lineage>
        <taxon>Bacteria</taxon>
        <taxon>Pseudomonadati</taxon>
        <taxon>Pseudomonadota</taxon>
        <taxon>Gammaproteobacteria</taxon>
        <taxon>Pasteurellales</taxon>
        <taxon>Pasteurellaceae</taxon>
        <taxon>Glaesserella</taxon>
    </lineage>
</organism>
<dbReference type="RefSeq" id="WP_021112530.1">
    <property type="nucleotide sequence ID" value="NZ_CP041334.1"/>
</dbReference>
<proteinExistence type="predicted"/>
<reference evidence="3" key="3">
    <citation type="submission" date="2023-04" db="EMBL/GenBank/DDBJ databases">
        <title>Molecular characterization of the Integrative and Conjugative elements harboring multidrug-resistance gene from Glaesserella (Haemophilus) parasuis.</title>
        <authorList>
            <person name="Che Y."/>
            <person name="Zhou L."/>
        </authorList>
    </citation>
    <scope>NUCLEOTIDE SEQUENCE</scope>
    <source>
        <strain evidence="3">Z44</strain>
    </source>
</reference>
<gene>
    <name evidence="1" type="ORF">FLK62_05400</name>
    <name evidence="2" type="ORF">J1G54_07395</name>
    <name evidence="3" type="ORF">QBL01_05070</name>
</gene>
<evidence type="ECO:0000313" key="1">
    <source>
        <dbReference type="EMBL" id="QKY72740.1"/>
    </source>
</evidence>
<dbReference type="EMBL" id="CP121769">
    <property type="protein sequence ID" value="WGE10947.1"/>
    <property type="molecule type" value="Genomic_DNA"/>
</dbReference>
<dbReference type="OrthoDB" id="5679448at2"/>
<reference evidence="1 4" key="1">
    <citation type="submission" date="2019-06" db="EMBL/GenBank/DDBJ databases">
        <title>Complete genome sequence of Haemophilus parasuis HPS412.</title>
        <authorList>
            <person name="Yang S."/>
            <person name="Huang C."/>
        </authorList>
    </citation>
    <scope>NUCLEOTIDE SEQUENCE [LARGE SCALE GENOMIC DNA]</scope>
    <source>
        <strain evidence="1 4">HPS412</strain>
    </source>
</reference>
<reference evidence="2" key="2">
    <citation type="submission" date="2021-03" db="EMBL/GenBank/DDBJ databases">
        <title>Characterization of a novel Integrative Conjugative Element in Glaesserella parasuis.</title>
        <authorList>
            <person name="Hu G."/>
            <person name="Sun H."/>
        </authorList>
    </citation>
    <scope>NUCLEOTIDE SEQUENCE</scope>
    <source>
        <strain evidence="2">GHP1807</strain>
    </source>
</reference>
<dbReference type="Proteomes" id="UP001222296">
    <property type="component" value="Chromosome"/>
</dbReference>